<dbReference type="SUPFAM" id="SSF56399">
    <property type="entry name" value="ADP-ribosylation"/>
    <property type="match status" value="1"/>
</dbReference>
<reference evidence="8 9" key="1">
    <citation type="submission" date="2019-01" db="EMBL/GenBank/DDBJ databases">
        <title>Genome Assembly of Collichthys lucidus.</title>
        <authorList>
            <person name="Cai M."/>
            <person name="Xiao S."/>
        </authorList>
    </citation>
    <scope>NUCLEOTIDE SEQUENCE [LARGE SCALE GENOMIC DNA]</scope>
    <source>
        <strain evidence="8">JT15FE1705JMU</strain>
        <tissue evidence="8">Muscle</tissue>
    </source>
</reference>
<keyword evidence="5 7" id="KW-0521">NADP</keyword>
<dbReference type="PRINTS" id="PR00970">
    <property type="entry name" value="RIBTRNSFRASE"/>
</dbReference>
<evidence type="ECO:0000256" key="6">
    <source>
        <dbReference type="ARBA" id="ARBA00047597"/>
    </source>
</evidence>
<evidence type="ECO:0000256" key="5">
    <source>
        <dbReference type="ARBA" id="ARBA00022857"/>
    </source>
</evidence>
<keyword evidence="7" id="KW-0732">Signal</keyword>
<dbReference type="GO" id="GO:0106274">
    <property type="term" value="F:NAD+-protein-arginine ADP-ribosyltransferase activity"/>
    <property type="evidence" value="ECO:0007669"/>
    <property type="project" value="UniProtKB-EC"/>
</dbReference>
<gene>
    <name evidence="8" type="ORF">D9C73_028573</name>
</gene>
<dbReference type="InterPro" id="IPR050999">
    <property type="entry name" value="ADP-ribosyltransferase_ARG"/>
</dbReference>
<dbReference type="GO" id="GO:0003950">
    <property type="term" value="F:NAD+ poly-ADP-ribosyltransferase activity"/>
    <property type="evidence" value="ECO:0007669"/>
    <property type="project" value="TreeGrafter"/>
</dbReference>
<evidence type="ECO:0000256" key="1">
    <source>
        <dbReference type="ARBA" id="ARBA00009558"/>
    </source>
</evidence>
<comment type="catalytic activity">
    <reaction evidence="6 7">
        <text>L-arginyl-[protein] + NAD(+) = N(omega)-(ADP-D-ribosyl)-L-arginyl-[protein] + nicotinamide + H(+)</text>
        <dbReference type="Rhea" id="RHEA:19149"/>
        <dbReference type="Rhea" id="RHEA-COMP:10532"/>
        <dbReference type="Rhea" id="RHEA-COMP:15087"/>
        <dbReference type="ChEBI" id="CHEBI:15378"/>
        <dbReference type="ChEBI" id="CHEBI:17154"/>
        <dbReference type="ChEBI" id="CHEBI:29965"/>
        <dbReference type="ChEBI" id="CHEBI:57540"/>
        <dbReference type="ChEBI" id="CHEBI:142554"/>
        <dbReference type="EC" id="2.4.2.31"/>
    </reaction>
</comment>
<dbReference type="EC" id="2.4.2.31" evidence="7"/>
<accession>A0A4V6XYD0</accession>
<evidence type="ECO:0000256" key="2">
    <source>
        <dbReference type="ARBA" id="ARBA00022676"/>
    </source>
</evidence>
<dbReference type="Pfam" id="PF01129">
    <property type="entry name" value="ART"/>
    <property type="match status" value="1"/>
</dbReference>
<feature type="signal peptide" evidence="7">
    <location>
        <begin position="1"/>
        <end position="23"/>
    </location>
</feature>
<dbReference type="EMBL" id="ML241093">
    <property type="protein sequence ID" value="TKS65802.1"/>
    <property type="molecule type" value="Genomic_DNA"/>
</dbReference>
<sequence length="256" mass="29568">MKGNMQILTTMCALLCWMQPISSKKISDIFGPQQDANQVIPLSMVEDAVKDNYFEKELTSEIFGKAWKQAKDCATRSLERKRKEDVALTENHMQAICLYTSDYEKFYKKFNEAVRTNRKIYGTCFPFHSLHFWLTSAVQILNNNKMCTTTYRRTNDIYDTNDKMIRFGFFASSSYTTDLTQFGNKSCFKIKTCFGAFLKDYPHLGSNEQEVLIPPYEKFTITKAKNRFVKGLTDCEIIYNLESAGVESNLDCRAAK</sequence>
<evidence type="ECO:0000256" key="3">
    <source>
        <dbReference type="ARBA" id="ARBA00022679"/>
    </source>
</evidence>
<evidence type="ECO:0000256" key="4">
    <source>
        <dbReference type="ARBA" id="ARBA00022695"/>
    </source>
</evidence>
<dbReference type="PANTHER" id="PTHR10339:SF29">
    <property type="entry name" value="NAD(P)(+)--ARGININE ADP-RIBOSYLTRANSFERASE"/>
    <property type="match status" value="1"/>
</dbReference>
<dbReference type="GO" id="GO:0016779">
    <property type="term" value="F:nucleotidyltransferase activity"/>
    <property type="evidence" value="ECO:0007669"/>
    <property type="project" value="UniProtKB-KW"/>
</dbReference>
<evidence type="ECO:0000256" key="7">
    <source>
        <dbReference type="RuleBase" id="RU361228"/>
    </source>
</evidence>
<evidence type="ECO:0000313" key="9">
    <source>
        <dbReference type="Proteomes" id="UP000298787"/>
    </source>
</evidence>
<dbReference type="STRING" id="240159.A0A4V6XYD0"/>
<dbReference type="Proteomes" id="UP000298787">
    <property type="component" value="Unassembled WGS sequence"/>
</dbReference>
<name>A0A4V6XYD0_COLLU</name>
<dbReference type="AlphaFoldDB" id="A0A4V6XYD0"/>
<keyword evidence="3 7" id="KW-0808">Transferase</keyword>
<dbReference type="PANTHER" id="PTHR10339">
    <property type="entry name" value="ADP-RIBOSYLTRANSFERASE"/>
    <property type="match status" value="1"/>
</dbReference>
<keyword evidence="2 7" id="KW-0328">Glycosyltransferase</keyword>
<protein>
    <recommendedName>
        <fullName evidence="7">NAD(P)(+)--arginine ADP-ribosyltransferase</fullName>
        <ecNumber evidence="7">2.4.2.31</ecNumber>
    </recommendedName>
    <alternativeName>
        <fullName evidence="7">Mono(ADP-ribosyl)transferase</fullName>
    </alternativeName>
</protein>
<comment type="similarity">
    <text evidence="1 7">Belongs to the Arg-specific ADP-ribosyltransferase family.</text>
</comment>
<dbReference type="InterPro" id="IPR000768">
    <property type="entry name" value="ART"/>
</dbReference>
<keyword evidence="7" id="KW-0520">NAD</keyword>
<organism evidence="8 9">
    <name type="scientific">Collichthys lucidus</name>
    <name type="common">Big head croaker</name>
    <name type="synonym">Sciaena lucida</name>
    <dbReference type="NCBI Taxonomy" id="240159"/>
    <lineage>
        <taxon>Eukaryota</taxon>
        <taxon>Metazoa</taxon>
        <taxon>Chordata</taxon>
        <taxon>Craniata</taxon>
        <taxon>Vertebrata</taxon>
        <taxon>Euteleostomi</taxon>
        <taxon>Actinopterygii</taxon>
        <taxon>Neopterygii</taxon>
        <taxon>Teleostei</taxon>
        <taxon>Neoteleostei</taxon>
        <taxon>Acanthomorphata</taxon>
        <taxon>Eupercaria</taxon>
        <taxon>Sciaenidae</taxon>
        <taxon>Collichthys</taxon>
    </lineage>
</organism>
<keyword evidence="9" id="KW-1185">Reference proteome</keyword>
<keyword evidence="4" id="KW-0548">Nucleotidyltransferase</keyword>
<proteinExistence type="inferred from homology"/>
<dbReference type="Gene3D" id="3.90.176.10">
    <property type="entry name" value="Toxin ADP-ribosyltransferase, Chain A, domain 1"/>
    <property type="match status" value="1"/>
</dbReference>
<evidence type="ECO:0000313" key="8">
    <source>
        <dbReference type="EMBL" id="TKS65802.1"/>
    </source>
</evidence>
<dbReference type="PROSITE" id="PS51996">
    <property type="entry name" value="TR_MART"/>
    <property type="match status" value="1"/>
</dbReference>
<feature type="chain" id="PRO_5021036822" description="NAD(P)(+)--arginine ADP-ribosyltransferase" evidence="7">
    <location>
        <begin position="24"/>
        <end position="256"/>
    </location>
</feature>